<accession>A0A5C6FIM6</accession>
<proteinExistence type="predicted"/>
<evidence type="ECO:0000256" key="1">
    <source>
        <dbReference type="SAM" id="SignalP"/>
    </source>
</evidence>
<dbReference type="GO" id="GO:0019005">
    <property type="term" value="C:SCF ubiquitin ligase complex"/>
    <property type="evidence" value="ECO:0007669"/>
    <property type="project" value="TreeGrafter"/>
</dbReference>
<evidence type="ECO:0000313" key="2">
    <source>
        <dbReference type="EMBL" id="TWU59511.1"/>
    </source>
</evidence>
<name>A0A5C6FIM6_9PLAN</name>
<gene>
    <name evidence="2" type="ORF">V7x_56110</name>
</gene>
<dbReference type="SUPFAM" id="SSF52047">
    <property type="entry name" value="RNI-like"/>
    <property type="match status" value="1"/>
</dbReference>
<dbReference type="GO" id="GO:0031146">
    <property type="term" value="P:SCF-dependent proteasomal ubiquitin-dependent protein catabolic process"/>
    <property type="evidence" value="ECO:0007669"/>
    <property type="project" value="TreeGrafter"/>
</dbReference>
<dbReference type="SMART" id="SM00367">
    <property type="entry name" value="LRR_CC"/>
    <property type="match status" value="3"/>
</dbReference>
<evidence type="ECO:0000313" key="3">
    <source>
        <dbReference type="Proteomes" id="UP000316476"/>
    </source>
</evidence>
<sequence precursor="true">MNSMYLIRQWAGVSLLALTAVVSSIGGALADDSPDAHKRKAAIAAVLQAGGYIRVVVPKPTADRLERLMIDEVNLRDAEVDNALLIHVGNLKEVRRLDLSGAEIDDEGVLSIAHLPLRELWLQSTNITDRSAETISKIKTIDFLQLNSNQLSDEFLANLKSMPNLRDLGLRGTRVTSDGMAYLARHPKLKELDVYHTVVDDAGVESLTECKSLTFIGLSMTKITENVFPHLARMPNLTDADLTGNRPISTDSVLAFERDQPRIDIEWYRK</sequence>
<protein>
    <submittedName>
        <fullName evidence="2">Leucine Rich repeats (2 copies)</fullName>
    </submittedName>
</protein>
<dbReference type="EMBL" id="SJPZ01000010">
    <property type="protein sequence ID" value="TWU59511.1"/>
    <property type="molecule type" value="Genomic_DNA"/>
</dbReference>
<dbReference type="InterPro" id="IPR006553">
    <property type="entry name" value="Leu-rich_rpt_Cys-con_subtyp"/>
</dbReference>
<dbReference type="PANTHER" id="PTHR13318:SF95">
    <property type="entry name" value="F-BOX PROTEIN YLR352W"/>
    <property type="match status" value="1"/>
</dbReference>
<dbReference type="Pfam" id="PF13516">
    <property type="entry name" value="LRR_6"/>
    <property type="match status" value="2"/>
</dbReference>
<dbReference type="InterPro" id="IPR032675">
    <property type="entry name" value="LRR_dom_sf"/>
</dbReference>
<comment type="caution">
    <text evidence="2">The sequence shown here is derived from an EMBL/GenBank/DDBJ whole genome shotgun (WGS) entry which is preliminary data.</text>
</comment>
<dbReference type="InterPro" id="IPR001611">
    <property type="entry name" value="Leu-rich_rpt"/>
</dbReference>
<dbReference type="PANTHER" id="PTHR13318">
    <property type="entry name" value="PARTNER OF PAIRED, ISOFORM B-RELATED"/>
    <property type="match status" value="1"/>
</dbReference>
<dbReference type="Proteomes" id="UP000316476">
    <property type="component" value="Unassembled WGS sequence"/>
</dbReference>
<dbReference type="Gene3D" id="3.80.10.10">
    <property type="entry name" value="Ribonuclease Inhibitor"/>
    <property type="match status" value="2"/>
</dbReference>
<dbReference type="AlphaFoldDB" id="A0A5C6FIM6"/>
<reference evidence="2 3" key="1">
    <citation type="submission" date="2019-02" db="EMBL/GenBank/DDBJ databases">
        <title>Deep-cultivation of Planctomycetes and their phenomic and genomic characterization uncovers novel biology.</title>
        <authorList>
            <person name="Wiegand S."/>
            <person name="Jogler M."/>
            <person name="Boedeker C."/>
            <person name="Pinto D."/>
            <person name="Vollmers J."/>
            <person name="Rivas-Marin E."/>
            <person name="Kohn T."/>
            <person name="Peeters S.H."/>
            <person name="Heuer A."/>
            <person name="Rast P."/>
            <person name="Oberbeckmann S."/>
            <person name="Bunk B."/>
            <person name="Jeske O."/>
            <person name="Meyerdierks A."/>
            <person name="Storesund J.E."/>
            <person name="Kallscheuer N."/>
            <person name="Luecker S."/>
            <person name="Lage O.M."/>
            <person name="Pohl T."/>
            <person name="Merkel B.J."/>
            <person name="Hornburger P."/>
            <person name="Mueller R.-W."/>
            <person name="Bruemmer F."/>
            <person name="Labrenz M."/>
            <person name="Spormann A.M."/>
            <person name="Op Den Camp H."/>
            <person name="Overmann J."/>
            <person name="Amann R."/>
            <person name="Jetten M.S.M."/>
            <person name="Mascher T."/>
            <person name="Medema M.H."/>
            <person name="Devos D.P."/>
            <person name="Kaster A.-K."/>
            <person name="Ovreas L."/>
            <person name="Rohde M."/>
            <person name="Galperin M.Y."/>
            <person name="Jogler C."/>
        </authorList>
    </citation>
    <scope>NUCLEOTIDE SEQUENCE [LARGE SCALE GENOMIC DNA]</scope>
    <source>
        <strain evidence="2 3">V7</strain>
    </source>
</reference>
<dbReference type="RefSeq" id="WP_197138577.1">
    <property type="nucleotide sequence ID" value="NZ_SJPZ01000010.1"/>
</dbReference>
<keyword evidence="1" id="KW-0732">Signal</keyword>
<feature type="chain" id="PRO_5023145202" evidence="1">
    <location>
        <begin position="31"/>
        <end position="270"/>
    </location>
</feature>
<organism evidence="2 3">
    <name type="scientific">Crateriforma conspicua</name>
    <dbReference type="NCBI Taxonomy" id="2527996"/>
    <lineage>
        <taxon>Bacteria</taxon>
        <taxon>Pseudomonadati</taxon>
        <taxon>Planctomycetota</taxon>
        <taxon>Planctomycetia</taxon>
        <taxon>Planctomycetales</taxon>
        <taxon>Planctomycetaceae</taxon>
        <taxon>Crateriforma</taxon>
    </lineage>
</organism>
<feature type="signal peptide" evidence="1">
    <location>
        <begin position="1"/>
        <end position="30"/>
    </location>
</feature>